<reference evidence="4" key="1">
    <citation type="journal article" date="2019" name="Int. J. Syst. Evol. Microbiol.">
        <title>The Global Catalogue of Microorganisms (GCM) 10K type strain sequencing project: providing services to taxonomists for standard genome sequencing and annotation.</title>
        <authorList>
            <consortium name="The Broad Institute Genomics Platform"/>
            <consortium name="The Broad Institute Genome Sequencing Center for Infectious Disease"/>
            <person name="Wu L."/>
            <person name="Ma J."/>
        </authorList>
    </citation>
    <scope>NUCLEOTIDE SEQUENCE [LARGE SCALE GENOMIC DNA]</scope>
    <source>
        <strain evidence="4">CGMCC 4.1782</strain>
    </source>
</reference>
<feature type="domain" description="DUF1858" evidence="1">
    <location>
        <begin position="6"/>
        <end position="62"/>
    </location>
</feature>
<dbReference type="RefSeq" id="WP_250429442.1">
    <property type="nucleotide sequence ID" value="NZ_JALPRR010000002.1"/>
</dbReference>
<dbReference type="Pfam" id="PF10006">
    <property type="entry name" value="DUF2249"/>
    <property type="match status" value="2"/>
</dbReference>
<evidence type="ECO:0000313" key="4">
    <source>
        <dbReference type="Proteomes" id="UP001597374"/>
    </source>
</evidence>
<evidence type="ECO:0000259" key="1">
    <source>
        <dbReference type="Pfam" id="PF08984"/>
    </source>
</evidence>
<keyword evidence="4" id="KW-1185">Reference proteome</keyword>
<name>A0ABW5CT96_9BACT</name>
<dbReference type="InterPro" id="IPR038062">
    <property type="entry name" value="ScdA-like_N_sf"/>
</dbReference>
<dbReference type="InterPro" id="IPR036868">
    <property type="entry name" value="TusA-like_sf"/>
</dbReference>
<evidence type="ECO:0000313" key="3">
    <source>
        <dbReference type="EMBL" id="MFD2245134.1"/>
    </source>
</evidence>
<protein>
    <submittedName>
        <fullName evidence="3">DUF2249 domain-containing protein</fullName>
    </submittedName>
</protein>
<accession>A0ABW5CT96</accession>
<evidence type="ECO:0000259" key="2">
    <source>
        <dbReference type="Pfam" id="PF10006"/>
    </source>
</evidence>
<dbReference type="Gene3D" id="1.10.3910.10">
    <property type="entry name" value="SP0561-like"/>
    <property type="match status" value="1"/>
</dbReference>
<dbReference type="SUPFAM" id="SSF140683">
    <property type="entry name" value="SP0561-like"/>
    <property type="match status" value="1"/>
</dbReference>
<comment type="caution">
    <text evidence="3">The sequence shown here is derived from an EMBL/GenBank/DDBJ whole genome shotgun (WGS) entry which is preliminary data.</text>
</comment>
<dbReference type="InterPro" id="IPR015077">
    <property type="entry name" value="DUF1858"/>
</dbReference>
<dbReference type="SUPFAM" id="SSF64307">
    <property type="entry name" value="SirA-like"/>
    <property type="match status" value="1"/>
</dbReference>
<dbReference type="Pfam" id="PF08984">
    <property type="entry name" value="DUF1858"/>
    <property type="match status" value="1"/>
</dbReference>
<dbReference type="EMBL" id="JBHUIM010000001">
    <property type="protein sequence ID" value="MFD2245134.1"/>
    <property type="molecule type" value="Genomic_DNA"/>
</dbReference>
<dbReference type="Proteomes" id="UP001597374">
    <property type="component" value="Unassembled WGS sequence"/>
</dbReference>
<gene>
    <name evidence="3" type="ORF">ACFSKP_02640</name>
</gene>
<proteinExistence type="predicted"/>
<feature type="domain" description="DUF2249" evidence="2">
    <location>
        <begin position="105"/>
        <end position="172"/>
    </location>
</feature>
<dbReference type="InterPro" id="IPR018720">
    <property type="entry name" value="DUF2249"/>
</dbReference>
<feature type="domain" description="DUF2249" evidence="2">
    <location>
        <begin position="206"/>
        <end position="270"/>
    </location>
</feature>
<organism evidence="3 4">
    <name type="scientific">Pontibacter ruber</name>
    <dbReference type="NCBI Taxonomy" id="1343895"/>
    <lineage>
        <taxon>Bacteria</taxon>
        <taxon>Pseudomonadati</taxon>
        <taxon>Bacteroidota</taxon>
        <taxon>Cytophagia</taxon>
        <taxon>Cytophagales</taxon>
        <taxon>Hymenobacteraceae</taxon>
        <taxon>Pontibacter</taxon>
    </lineage>
</organism>
<sequence>MELAATTRISAIIKENPAAIEAIVSINKHFEKLRNPLLRKILASRVTIADAARIGNCQVTDFYEKLAPLGFSTPANESNDKKSNAMNTVEKPAFMKRQIEANTVVLDVRQTIASGRDPFLEIMAAVDALKTGEVLCIVNTFEPTPLIAILQKKGFAYYTETLAPDLIHTYFSKEESMEEPDKAVAAKDESDFDALVQAYDGLMQQVDVRELEMPQPMVTILSALEKLPEAEALYVVHRRVPQFLIPQLQERGFSLCYKEKGPARVDLLIYKET</sequence>